<keyword evidence="2" id="KW-1185">Reference proteome</keyword>
<reference evidence="1" key="1">
    <citation type="submission" date="2021-02" db="EMBL/GenBank/DDBJ databases">
        <title>First Annotated Genome of the Yellow-green Alga Tribonema minus.</title>
        <authorList>
            <person name="Mahan K.M."/>
        </authorList>
    </citation>
    <scope>NUCLEOTIDE SEQUENCE</scope>
    <source>
        <strain evidence="1">UTEX B ZZ1240</strain>
    </source>
</reference>
<organism evidence="1 2">
    <name type="scientific">Tribonema minus</name>
    <dbReference type="NCBI Taxonomy" id="303371"/>
    <lineage>
        <taxon>Eukaryota</taxon>
        <taxon>Sar</taxon>
        <taxon>Stramenopiles</taxon>
        <taxon>Ochrophyta</taxon>
        <taxon>PX clade</taxon>
        <taxon>Xanthophyceae</taxon>
        <taxon>Tribonematales</taxon>
        <taxon>Tribonemataceae</taxon>
        <taxon>Tribonema</taxon>
    </lineage>
</organism>
<gene>
    <name evidence="1" type="ORF">JKP88DRAFT_354598</name>
</gene>
<protein>
    <submittedName>
        <fullName evidence="1">Uncharacterized protein</fullName>
    </submittedName>
</protein>
<name>A0A835YXQ1_9STRA</name>
<dbReference type="Proteomes" id="UP000664859">
    <property type="component" value="Unassembled WGS sequence"/>
</dbReference>
<dbReference type="EMBL" id="JAFCMP010000207">
    <property type="protein sequence ID" value="KAG5183471.1"/>
    <property type="molecule type" value="Genomic_DNA"/>
</dbReference>
<proteinExistence type="predicted"/>
<sequence length="398" mass="44134">MPCDRFSKVWVRASAEDKGVIWRTLIKVLQRTPFLVSFSFLPVDKPPNTATASGLTPWRKGRGQIVDVPPPPPPPAPFDRLVYVNADGFSDLEVNGGILSDAYEAVQTMYPRLGELLLPLLVNKHTAFYKWEDDEKAQLSTIVLRLCELVHRKEDDTGPLAGILGPIHEAMYGGGAGANMLRCHMMYVRRHFHFLRQYGAAVQDIAELRELTLPTTCYPGDENAQVRALKAVLERVIVDITVGGERDADDTITAMRSLAVTAAMVDGRPEAYAMMEQQAHEAESNIEAHAAHFVLSPAQADDAEDESTRFLRWLQQWSKPHGQQQDQDTPARAPCRSLRGCHRRRALLYRCGCAGPCVTGRGGVSLPRSTAAAARRVTGEVLYVSKHADRIQLPLTVY</sequence>
<evidence type="ECO:0000313" key="2">
    <source>
        <dbReference type="Proteomes" id="UP000664859"/>
    </source>
</evidence>
<dbReference type="AlphaFoldDB" id="A0A835YXQ1"/>
<evidence type="ECO:0000313" key="1">
    <source>
        <dbReference type="EMBL" id="KAG5183471.1"/>
    </source>
</evidence>
<comment type="caution">
    <text evidence="1">The sequence shown here is derived from an EMBL/GenBank/DDBJ whole genome shotgun (WGS) entry which is preliminary data.</text>
</comment>
<accession>A0A835YXQ1</accession>